<keyword evidence="2" id="KW-1185">Reference proteome</keyword>
<dbReference type="PANTHER" id="PTHR39596">
    <property type="match status" value="1"/>
</dbReference>
<dbReference type="Proteomes" id="UP000799750">
    <property type="component" value="Unassembled WGS sequence"/>
</dbReference>
<evidence type="ECO:0000313" key="1">
    <source>
        <dbReference type="EMBL" id="KAF2493286.1"/>
    </source>
</evidence>
<proteinExistence type="predicted"/>
<dbReference type="EMBL" id="MU004192">
    <property type="protein sequence ID" value="KAF2493286.1"/>
    <property type="molecule type" value="Genomic_DNA"/>
</dbReference>
<sequence>MDHLPLPSSPSLNHEIPYLCTENFDGGPFATYDTRSGWTWSSVAGQIQFKRNGKTANNEQIASFLQTWLYFGLLSETLGEWSPGLHKRFIAEGKSGQKRLSTQYLEQTVVDWSGLLAEIPLGMSWKSRLLLYSRQITRALKKLLRLLGLPMQPDTRREDLEKDLDRFRACLQTTQSLIFHFYRHRKRYHDSEVYQLLALMELAMFLTLTWNNIYSHVTGKLPEGLLALQNGKSITNVFLTKHMRKKNWCPSDIARIMGDSPSSTIWYYANMTPPRKKLDHKGCSEVFCKRTQIDMNENYQLSHTGPGCNCQLVYADFKQLKGILNYGDIPVLKRERDSSIDQSKVTALSSSNNPYVAISHIWAEGLGDPYDNALHECEVARLFTLIEQIPVPEIETTCLWIDTMCVPVGRKHPDLNKLAMNKMKDTYVSAAAVLVLDRYVQEFEAKQSPLEAFARVANSSWMQRLWTLQEGRLSKQVWFQFADGPILLVDIFNCIPRSRFPASGANVVNVNITMSYRASKLHRIAEEELIFKPLYEGLFATRTAVMSRAVSWHSDEALCLAFLMDLDIEHIIHTEDDRKMEAFWELLPILPLSLVFSKAPKKLAKPGFRWAPSTFLGPIPGTLHDSWAGPNQLWKRLEAKPTRFGLLINLPGVLIQPKRSRSGWSIGLQLGTKYTFQTGDDKWFAISLAGPWSKLTTGSRPEESSETIAIILQDILPPPNVLLNAVVGKITQEHDNEYHVEVLQHAEVMQLDPGFSLMYTTAAQCAQALWKDHDPDTERLFMKSNENKLSPDIKQKCIAQAKEALLRPDLLDVCREKRRLAGVVNDTDEEVTFMLAGITHQVFVEGFNYAETRGAHQRWYID</sequence>
<name>A0A6A6QMH4_9PEZI</name>
<organism evidence="1 2">
    <name type="scientific">Lophium mytilinum</name>
    <dbReference type="NCBI Taxonomy" id="390894"/>
    <lineage>
        <taxon>Eukaryota</taxon>
        <taxon>Fungi</taxon>
        <taxon>Dikarya</taxon>
        <taxon>Ascomycota</taxon>
        <taxon>Pezizomycotina</taxon>
        <taxon>Dothideomycetes</taxon>
        <taxon>Pleosporomycetidae</taxon>
        <taxon>Mytilinidiales</taxon>
        <taxon>Mytilinidiaceae</taxon>
        <taxon>Lophium</taxon>
    </lineage>
</organism>
<accession>A0A6A6QMH4</accession>
<dbReference type="AlphaFoldDB" id="A0A6A6QMH4"/>
<dbReference type="PANTHER" id="PTHR39596:SF2">
    <property type="entry name" value="HET DOMAIN PROTEIN (AFU_ORTHOLOGUE AFUA_1G17550)-RELATED"/>
    <property type="match status" value="1"/>
</dbReference>
<gene>
    <name evidence="1" type="ORF">BU16DRAFT_75751</name>
</gene>
<dbReference type="OrthoDB" id="2426273at2759"/>
<protein>
    <recommendedName>
        <fullName evidence="3">Heterokaryon incompatibility domain-containing protein</fullName>
    </recommendedName>
</protein>
<evidence type="ECO:0000313" key="2">
    <source>
        <dbReference type="Proteomes" id="UP000799750"/>
    </source>
</evidence>
<evidence type="ECO:0008006" key="3">
    <source>
        <dbReference type="Google" id="ProtNLM"/>
    </source>
</evidence>
<reference evidence="1" key="1">
    <citation type="journal article" date="2020" name="Stud. Mycol.">
        <title>101 Dothideomycetes genomes: a test case for predicting lifestyles and emergence of pathogens.</title>
        <authorList>
            <person name="Haridas S."/>
            <person name="Albert R."/>
            <person name="Binder M."/>
            <person name="Bloem J."/>
            <person name="Labutti K."/>
            <person name="Salamov A."/>
            <person name="Andreopoulos B."/>
            <person name="Baker S."/>
            <person name="Barry K."/>
            <person name="Bills G."/>
            <person name="Bluhm B."/>
            <person name="Cannon C."/>
            <person name="Castanera R."/>
            <person name="Culley D."/>
            <person name="Daum C."/>
            <person name="Ezra D."/>
            <person name="Gonzalez J."/>
            <person name="Henrissat B."/>
            <person name="Kuo A."/>
            <person name="Liang C."/>
            <person name="Lipzen A."/>
            <person name="Lutzoni F."/>
            <person name="Magnuson J."/>
            <person name="Mondo S."/>
            <person name="Nolan M."/>
            <person name="Ohm R."/>
            <person name="Pangilinan J."/>
            <person name="Park H.-J."/>
            <person name="Ramirez L."/>
            <person name="Alfaro M."/>
            <person name="Sun H."/>
            <person name="Tritt A."/>
            <person name="Yoshinaga Y."/>
            <person name="Zwiers L.-H."/>
            <person name="Turgeon B."/>
            <person name="Goodwin S."/>
            <person name="Spatafora J."/>
            <person name="Crous P."/>
            <person name="Grigoriev I."/>
        </authorList>
    </citation>
    <scope>NUCLEOTIDE SEQUENCE</scope>
    <source>
        <strain evidence="1">CBS 269.34</strain>
    </source>
</reference>